<evidence type="ECO:0000256" key="8">
    <source>
        <dbReference type="ARBA" id="ARBA00023136"/>
    </source>
</evidence>
<dbReference type="FunCoup" id="A0A7N4P406">
    <property type="interactions" value="1454"/>
</dbReference>
<organism evidence="10 11">
    <name type="scientific">Sarcophilus harrisii</name>
    <name type="common">Tasmanian devil</name>
    <name type="synonym">Sarcophilus laniarius</name>
    <dbReference type="NCBI Taxonomy" id="9305"/>
    <lineage>
        <taxon>Eukaryota</taxon>
        <taxon>Metazoa</taxon>
        <taxon>Chordata</taxon>
        <taxon>Craniata</taxon>
        <taxon>Vertebrata</taxon>
        <taxon>Euteleostomi</taxon>
        <taxon>Mammalia</taxon>
        <taxon>Metatheria</taxon>
        <taxon>Dasyuromorphia</taxon>
        <taxon>Dasyuridae</taxon>
        <taxon>Sarcophilus</taxon>
    </lineage>
</organism>
<evidence type="ECO:0000256" key="5">
    <source>
        <dbReference type="ARBA" id="ARBA00022792"/>
    </source>
</evidence>
<dbReference type="AlphaFoldDB" id="A0A7N4P406"/>
<evidence type="ECO:0000313" key="10">
    <source>
        <dbReference type="Ensembl" id="ENSSHAP00000032650.1"/>
    </source>
</evidence>
<protein>
    <recommendedName>
        <fullName evidence="9">Mitochondrial pyruvate carrier</fullName>
    </recommendedName>
</protein>
<dbReference type="PANTHER" id="PTHR14154">
    <property type="entry name" value="UPF0041 BRAIN PROTEIN 44-RELATED"/>
    <property type="match status" value="1"/>
</dbReference>
<evidence type="ECO:0000256" key="2">
    <source>
        <dbReference type="ARBA" id="ARBA00006416"/>
    </source>
</evidence>
<sequence length="92" mass="10509">FTHFWGPAANWGLPLAALKDMRASPEIISGRMTVALMCYSLAFMRFAYRVQPRNWLLLACHSTNVLAQSMQARRYVRHHRGQPAAVPFLAHK</sequence>
<comment type="subcellular location">
    <subcellularLocation>
        <location evidence="1 9">Mitochondrion inner membrane</location>
        <topology evidence="1 9">Multi-pass membrane protein</topology>
    </subcellularLocation>
</comment>
<dbReference type="Proteomes" id="UP000007648">
    <property type="component" value="Unassembled WGS sequence"/>
</dbReference>
<proteinExistence type="inferred from homology"/>
<dbReference type="GeneTree" id="ENSGT00940000163590"/>
<keyword evidence="5 9" id="KW-0999">Mitochondrion inner membrane</keyword>
<name>A0A7N4P406_SARHA</name>
<keyword evidence="8" id="KW-0472">Membrane</keyword>
<keyword evidence="3 9" id="KW-0813">Transport</keyword>
<keyword evidence="7 9" id="KW-0496">Mitochondrion</keyword>
<evidence type="ECO:0000256" key="6">
    <source>
        <dbReference type="ARBA" id="ARBA00022989"/>
    </source>
</evidence>
<dbReference type="InParanoid" id="A0A7N4P406"/>
<reference evidence="10" key="2">
    <citation type="submission" date="2025-08" db="UniProtKB">
        <authorList>
            <consortium name="Ensembl"/>
        </authorList>
    </citation>
    <scope>IDENTIFICATION</scope>
</reference>
<evidence type="ECO:0000256" key="3">
    <source>
        <dbReference type="ARBA" id="ARBA00022448"/>
    </source>
</evidence>
<reference evidence="10" key="3">
    <citation type="submission" date="2025-09" db="UniProtKB">
        <authorList>
            <consortium name="Ensembl"/>
        </authorList>
    </citation>
    <scope>IDENTIFICATION</scope>
</reference>
<evidence type="ECO:0000256" key="4">
    <source>
        <dbReference type="ARBA" id="ARBA00022692"/>
    </source>
</evidence>
<evidence type="ECO:0000256" key="7">
    <source>
        <dbReference type="ARBA" id="ARBA00023128"/>
    </source>
</evidence>
<dbReference type="InterPro" id="IPR005336">
    <property type="entry name" value="MPC"/>
</dbReference>
<reference evidence="10 11" key="1">
    <citation type="journal article" date="2011" name="Proc. Natl. Acad. Sci. U.S.A.">
        <title>Genetic diversity and population structure of the endangered marsupial Sarcophilus harrisii (Tasmanian devil).</title>
        <authorList>
            <person name="Miller W."/>
            <person name="Hayes V.M."/>
            <person name="Ratan A."/>
            <person name="Petersen D.C."/>
            <person name="Wittekindt N.E."/>
            <person name="Miller J."/>
            <person name="Walenz B."/>
            <person name="Knight J."/>
            <person name="Qi J."/>
            <person name="Zhao F."/>
            <person name="Wang Q."/>
            <person name="Bedoya-Reina O.C."/>
            <person name="Katiyar N."/>
            <person name="Tomsho L.P."/>
            <person name="Kasson L.M."/>
            <person name="Hardie R.A."/>
            <person name="Woodbridge P."/>
            <person name="Tindall E.A."/>
            <person name="Bertelsen M.F."/>
            <person name="Dixon D."/>
            <person name="Pyecroft S."/>
            <person name="Helgen K.M."/>
            <person name="Lesk A.M."/>
            <person name="Pringle T.H."/>
            <person name="Patterson N."/>
            <person name="Zhang Y."/>
            <person name="Kreiss A."/>
            <person name="Woods G.M."/>
            <person name="Jones M.E."/>
            <person name="Schuster S.C."/>
        </authorList>
    </citation>
    <scope>NUCLEOTIDE SEQUENCE [LARGE SCALE GENOMIC DNA]</scope>
</reference>
<comment type="similarity">
    <text evidence="2 9">Belongs to the mitochondrial pyruvate carrier (MPC) (TC 2.A.105) family.</text>
</comment>
<accession>A0A7N4P406</accession>
<dbReference type="GO" id="GO:0006850">
    <property type="term" value="P:pyruvate import into mitochondria"/>
    <property type="evidence" value="ECO:0007669"/>
    <property type="project" value="InterPro"/>
</dbReference>
<evidence type="ECO:0000313" key="11">
    <source>
        <dbReference type="Proteomes" id="UP000007648"/>
    </source>
</evidence>
<comment type="function">
    <text evidence="9">Mediates the uptake of pyruvate into mitochondria.</text>
</comment>
<evidence type="ECO:0000256" key="9">
    <source>
        <dbReference type="RuleBase" id="RU363100"/>
    </source>
</evidence>
<dbReference type="Pfam" id="PF03650">
    <property type="entry name" value="MPC"/>
    <property type="match status" value="1"/>
</dbReference>
<keyword evidence="11" id="KW-1185">Reference proteome</keyword>
<dbReference type="Ensembl" id="ENSSHAT00000025727.1">
    <property type="protein sequence ID" value="ENSSHAP00000032650.1"/>
    <property type="gene ID" value="ENSSHAG00000031563.1"/>
</dbReference>
<dbReference type="GO" id="GO:0005743">
    <property type="term" value="C:mitochondrial inner membrane"/>
    <property type="evidence" value="ECO:0007669"/>
    <property type="project" value="UniProtKB-SubCell"/>
</dbReference>
<keyword evidence="4" id="KW-0812">Transmembrane</keyword>
<evidence type="ECO:0000256" key="1">
    <source>
        <dbReference type="ARBA" id="ARBA00004448"/>
    </source>
</evidence>
<keyword evidence="6" id="KW-1133">Transmembrane helix</keyword>